<keyword evidence="5 8" id="KW-0812">Transmembrane</keyword>
<organism evidence="9 10">
    <name type="scientific">Candidatus Woesebacteria bacterium GW2011_GWF2_46_8</name>
    <dbReference type="NCBI Taxonomy" id="1618604"/>
    <lineage>
        <taxon>Bacteria</taxon>
        <taxon>Candidatus Woeseibacteriota</taxon>
    </lineage>
</organism>
<feature type="transmembrane region" description="Helical" evidence="8">
    <location>
        <begin position="360"/>
        <end position="377"/>
    </location>
</feature>
<keyword evidence="2" id="KW-1003">Cell membrane</keyword>
<protein>
    <submittedName>
        <fullName evidence="9">Uncharacterized protein</fullName>
    </submittedName>
</protein>
<evidence type="ECO:0000313" key="10">
    <source>
        <dbReference type="Proteomes" id="UP000034831"/>
    </source>
</evidence>
<feature type="transmembrane region" description="Helical" evidence="8">
    <location>
        <begin position="146"/>
        <end position="164"/>
    </location>
</feature>
<dbReference type="PANTHER" id="PTHR33908:SF11">
    <property type="entry name" value="MEMBRANE PROTEIN"/>
    <property type="match status" value="1"/>
</dbReference>
<evidence type="ECO:0000256" key="1">
    <source>
        <dbReference type="ARBA" id="ARBA00004651"/>
    </source>
</evidence>
<dbReference type="Proteomes" id="UP000034831">
    <property type="component" value="Unassembled WGS sequence"/>
</dbReference>
<keyword evidence="7 8" id="KW-0472">Membrane</keyword>
<gene>
    <name evidence="9" type="ORF">UX67_C0020G0004</name>
</gene>
<feature type="transmembrane region" description="Helical" evidence="8">
    <location>
        <begin position="7"/>
        <end position="26"/>
    </location>
</feature>
<dbReference type="EMBL" id="LCNC01000020">
    <property type="protein sequence ID" value="KKU48206.1"/>
    <property type="molecule type" value="Genomic_DNA"/>
</dbReference>
<feature type="transmembrane region" description="Helical" evidence="8">
    <location>
        <begin position="176"/>
        <end position="204"/>
    </location>
</feature>
<dbReference type="GO" id="GO:0016763">
    <property type="term" value="F:pentosyltransferase activity"/>
    <property type="evidence" value="ECO:0007669"/>
    <property type="project" value="TreeGrafter"/>
</dbReference>
<sequence>MTGSRKIINYFLLGLALLLGGFLLFYKLGNIPSGFYIDESLPGYNAYSILKTGKDEYGKFLPLLFRFYGSYNPPLYTYLTVFPIAAFGLSVFSVRLVSALAGLLSAIVVYKLLAESGTVKNKLTSIVVTLIYVTTPWLILHSRVGYEVSTAYLLFSLGSLLFWLGLRKYRFLLPAFFFLSLSTYAAYSERFLVPIFIVCLLFFFRKELFLKRSSRYTLYGILTFVLTQIPHLTLIATPAFFPKSNLIASSAVVSQAQKVAQFLPYPISLGLSFLREFFSQYLTYFSPRSLFFLPDPDPQRSLPVLSVFYFWLIIPFFLGIYALWVKRKEPFSKFVFLLALLSPIPAALTKDPFATHRAMPLLLPLILIIGLGVDLIIDRIKGFVWIPTFLLLFLFSLLLLWRSYFVFLPKERAKDWGYGFNLLAEEIKDRPNTKFVIDQARIKPAYIQLAFFLALPPEDFQKSVDPAVKENYYENTDFDAYYAFGKIETRNIIWEKDSYGEKVLVGDELSISPEQANEHFLTKVFEIRDPVDRIIFVGYETNPAKKCAMGNNLGLYCRNRK</sequence>
<feature type="transmembrane region" description="Helical" evidence="8">
    <location>
        <begin position="302"/>
        <end position="324"/>
    </location>
</feature>
<dbReference type="InterPro" id="IPR050297">
    <property type="entry name" value="LipidA_mod_glycosyltrf_83"/>
</dbReference>
<comment type="subcellular location">
    <subcellularLocation>
        <location evidence="1">Cell membrane</location>
        <topology evidence="1">Multi-pass membrane protein</topology>
    </subcellularLocation>
</comment>
<keyword evidence="6 8" id="KW-1133">Transmembrane helix</keyword>
<feature type="transmembrane region" description="Helical" evidence="8">
    <location>
        <begin position="216"/>
        <end position="241"/>
    </location>
</feature>
<dbReference type="PANTHER" id="PTHR33908">
    <property type="entry name" value="MANNOSYLTRANSFERASE YKCB-RELATED"/>
    <property type="match status" value="1"/>
</dbReference>
<evidence type="ECO:0000256" key="2">
    <source>
        <dbReference type="ARBA" id="ARBA00022475"/>
    </source>
</evidence>
<evidence type="ECO:0000256" key="5">
    <source>
        <dbReference type="ARBA" id="ARBA00022692"/>
    </source>
</evidence>
<feature type="transmembrane region" description="Helical" evidence="8">
    <location>
        <begin position="122"/>
        <end position="140"/>
    </location>
</feature>
<proteinExistence type="predicted"/>
<dbReference type="AlphaFoldDB" id="A0A0G1QT84"/>
<feature type="transmembrane region" description="Helical" evidence="8">
    <location>
        <begin position="384"/>
        <end position="404"/>
    </location>
</feature>
<keyword evidence="4" id="KW-0808">Transferase</keyword>
<feature type="transmembrane region" description="Helical" evidence="8">
    <location>
        <begin position="81"/>
        <end position="110"/>
    </location>
</feature>
<evidence type="ECO:0000256" key="4">
    <source>
        <dbReference type="ARBA" id="ARBA00022679"/>
    </source>
</evidence>
<keyword evidence="3" id="KW-0328">Glycosyltransferase</keyword>
<dbReference type="GO" id="GO:0005886">
    <property type="term" value="C:plasma membrane"/>
    <property type="evidence" value="ECO:0007669"/>
    <property type="project" value="UniProtKB-SubCell"/>
</dbReference>
<feature type="transmembrane region" description="Helical" evidence="8">
    <location>
        <begin position="331"/>
        <end position="348"/>
    </location>
</feature>
<comment type="caution">
    <text evidence="9">The sequence shown here is derived from an EMBL/GenBank/DDBJ whole genome shotgun (WGS) entry which is preliminary data.</text>
</comment>
<evidence type="ECO:0000256" key="3">
    <source>
        <dbReference type="ARBA" id="ARBA00022676"/>
    </source>
</evidence>
<evidence type="ECO:0000256" key="8">
    <source>
        <dbReference type="SAM" id="Phobius"/>
    </source>
</evidence>
<evidence type="ECO:0000256" key="7">
    <source>
        <dbReference type="ARBA" id="ARBA00023136"/>
    </source>
</evidence>
<evidence type="ECO:0000313" key="9">
    <source>
        <dbReference type="EMBL" id="KKU48206.1"/>
    </source>
</evidence>
<accession>A0A0G1QT84</accession>
<name>A0A0G1QT84_9BACT</name>
<reference evidence="9 10" key="1">
    <citation type="journal article" date="2015" name="Nature">
        <title>rRNA introns, odd ribosomes, and small enigmatic genomes across a large radiation of phyla.</title>
        <authorList>
            <person name="Brown C.T."/>
            <person name="Hug L.A."/>
            <person name="Thomas B.C."/>
            <person name="Sharon I."/>
            <person name="Castelle C.J."/>
            <person name="Singh A."/>
            <person name="Wilkins M.J."/>
            <person name="Williams K.H."/>
            <person name="Banfield J.F."/>
        </authorList>
    </citation>
    <scope>NUCLEOTIDE SEQUENCE [LARGE SCALE GENOMIC DNA]</scope>
</reference>
<dbReference type="GO" id="GO:0009103">
    <property type="term" value="P:lipopolysaccharide biosynthetic process"/>
    <property type="evidence" value="ECO:0007669"/>
    <property type="project" value="UniProtKB-ARBA"/>
</dbReference>
<evidence type="ECO:0000256" key="6">
    <source>
        <dbReference type="ARBA" id="ARBA00022989"/>
    </source>
</evidence>